<protein>
    <submittedName>
        <fullName evidence="2">Replicative helicase</fullName>
    </submittedName>
</protein>
<dbReference type="SMART" id="SM00382">
    <property type="entry name" value="AAA"/>
    <property type="match status" value="1"/>
</dbReference>
<keyword evidence="2" id="KW-0067">ATP-binding</keyword>
<dbReference type="GO" id="GO:0006260">
    <property type="term" value="P:DNA replication"/>
    <property type="evidence" value="ECO:0007669"/>
    <property type="project" value="TreeGrafter"/>
</dbReference>
<dbReference type="EMBL" id="BK014743">
    <property type="protein sequence ID" value="DAD73687.1"/>
    <property type="molecule type" value="Genomic_DNA"/>
</dbReference>
<keyword evidence="2" id="KW-0347">Helicase</keyword>
<proteinExistence type="predicted"/>
<dbReference type="InterPro" id="IPR027417">
    <property type="entry name" value="P-loop_NTPase"/>
</dbReference>
<dbReference type="PANTHER" id="PTHR30050:SF4">
    <property type="entry name" value="ATP-BINDING PROTEIN RV3427C IN INSERTION SEQUENCE-RELATED"/>
    <property type="match status" value="1"/>
</dbReference>
<accession>A0A8S5LV09</accession>
<dbReference type="GO" id="GO:0004386">
    <property type="term" value="F:helicase activity"/>
    <property type="evidence" value="ECO:0007669"/>
    <property type="project" value="UniProtKB-KW"/>
</dbReference>
<reference evidence="2" key="1">
    <citation type="journal article" date="2021" name="Proc. Natl. Acad. Sci. U.S.A.">
        <title>A Catalog of Tens of Thousands of Viruses from Human Metagenomes Reveals Hidden Associations with Chronic Diseases.</title>
        <authorList>
            <person name="Tisza M.J."/>
            <person name="Buck C.B."/>
        </authorList>
    </citation>
    <scope>NUCLEOTIDE SEQUENCE</scope>
    <source>
        <strain evidence="2">Ctrub15</strain>
    </source>
</reference>
<dbReference type="GO" id="GO:0005524">
    <property type="term" value="F:ATP binding"/>
    <property type="evidence" value="ECO:0007669"/>
    <property type="project" value="InterPro"/>
</dbReference>
<keyword evidence="2" id="KW-0547">Nucleotide-binding</keyword>
<keyword evidence="2" id="KW-0378">Hydrolase</keyword>
<evidence type="ECO:0000313" key="2">
    <source>
        <dbReference type="EMBL" id="DAD73687.1"/>
    </source>
</evidence>
<dbReference type="PANTHER" id="PTHR30050">
    <property type="entry name" value="CHROMOSOMAL REPLICATION INITIATOR PROTEIN DNAA"/>
    <property type="match status" value="1"/>
</dbReference>
<organism evidence="2">
    <name type="scientific">Podoviridae sp. ctrub15</name>
    <dbReference type="NCBI Taxonomy" id="2826581"/>
    <lineage>
        <taxon>Viruses</taxon>
        <taxon>Duplodnaviria</taxon>
        <taxon>Heunggongvirae</taxon>
        <taxon>Uroviricota</taxon>
        <taxon>Caudoviricetes</taxon>
    </lineage>
</organism>
<dbReference type="InterPro" id="IPR003593">
    <property type="entry name" value="AAA+_ATPase"/>
</dbReference>
<dbReference type="Pfam" id="PF01695">
    <property type="entry name" value="IstB_IS21"/>
    <property type="match status" value="1"/>
</dbReference>
<name>A0A8S5LV09_9CAUD</name>
<dbReference type="InterPro" id="IPR002611">
    <property type="entry name" value="IstB_ATP-bd"/>
</dbReference>
<evidence type="ECO:0000259" key="1">
    <source>
        <dbReference type="SMART" id="SM00382"/>
    </source>
</evidence>
<sequence>MNEDWMVKLYEPKLLGAIVKTGAMGTMKWHDEQRCCELHGPYLARVVFMNGQKVSDGYCPECQRIREAEAARRSEEVMAQIEAERERRRLEEALGRACIPADFKNKTFDTFSTDTPELEQALGLAKRFVNGWHKAKECGYGLFFYGNPGTGKSHLAIAIIKELLPQCTALYTRVPDMIGYIRAMWHPDSETSSYAAIRSYVDLDLLVLDELGVQAGSINEQTLLFEVIDARLSENRPTIFLSNLKPSDLAPIIGERLIDRIKGKCVPQQFSGKSRRKALTADVFGEAV</sequence>
<dbReference type="Gene3D" id="3.40.50.300">
    <property type="entry name" value="P-loop containing nucleotide triphosphate hydrolases"/>
    <property type="match status" value="1"/>
</dbReference>
<feature type="domain" description="AAA+ ATPase" evidence="1">
    <location>
        <begin position="138"/>
        <end position="263"/>
    </location>
</feature>
<dbReference type="SUPFAM" id="SSF52540">
    <property type="entry name" value="P-loop containing nucleoside triphosphate hydrolases"/>
    <property type="match status" value="1"/>
</dbReference>